<sequence>MPLAVGMKDEEEIRGRYFKIIMDRLEDYCGENIREHLDYEKSYCVSDFRNDYNSFGGNAYGLANTLMQTAVLKPSIANKKVKNLFYAGHLTVPGPGVPPAIISGQVAAEQLLKYLEVR</sequence>
<dbReference type="InterPro" id="IPR036188">
    <property type="entry name" value="FAD/NAD-bd_sf"/>
</dbReference>
<dbReference type="EMBL" id="MLJW01006413">
    <property type="protein sequence ID" value="OIQ66710.1"/>
    <property type="molecule type" value="Genomic_DNA"/>
</dbReference>
<reference evidence="1" key="1">
    <citation type="submission" date="2016-10" db="EMBL/GenBank/DDBJ databases">
        <title>Sequence of Gallionella enrichment culture.</title>
        <authorList>
            <person name="Poehlein A."/>
            <person name="Muehling M."/>
            <person name="Daniel R."/>
        </authorList>
    </citation>
    <scope>NUCLEOTIDE SEQUENCE</scope>
</reference>
<keyword evidence="1" id="KW-0560">Oxidoreductase</keyword>
<dbReference type="PANTHER" id="PTHR43734:SF1">
    <property type="entry name" value="PHYTOENE DESATURASE"/>
    <property type="match status" value="1"/>
</dbReference>
<protein>
    <submittedName>
        <fullName evidence="1">Dehydrosqualene desaturase</fullName>
        <ecNumber evidence="1">1.3.8.2</ecNumber>
    </submittedName>
</protein>
<dbReference type="SUPFAM" id="SSF51905">
    <property type="entry name" value="FAD/NAD(P)-binding domain"/>
    <property type="match status" value="1"/>
</dbReference>
<proteinExistence type="predicted"/>
<gene>
    <name evidence="1" type="primary">crtN_3</name>
    <name evidence="1" type="ORF">GALL_517180</name>
</gene>
<evidence type="ECO:0000313" key="1">
    <source>
        <dbReference type="EMBL" id="OIQ66710.1"/>
    </source>
</evidence>
<accession>A0A1J5P678</accession>
<organism evidence="1">
    <name type="scientific">mine drainage metagenome</name>
    <dbReference type="NCBI Taxonomy" id="410659"/>
    <lineage>
        <taxon>unclassified sequences</taxon>
        <taxon>metagenomes</taxon>
        <taxon>ecological metagenomes</taxon>
    </lineage>
</organism>
<dbReference type="PANTHER" id="PTHR43734">
    <property type="entry name" value="PHYTOENE DESATURASE"/>
    <property type="match status" value="1"/>
</dbReference>
<dbReference type="AlphaFoldDB" id="A0A1J5P678"/>
<dbReference type="EC" id="1.3.8.2" evidence="1"/>
<dbReference type="GO" id="GO:0102223">
    <property type="term" value="F:4,4'-diapophytoene desaturase (4,4'-diaponeurosporene-forming)"/>
    <property type="evidence" value="ECO:0007669"/>
    <property type="project" value="UniProtKB-EC"/>
</dbReference>
<comment type="caution">
    <text evidence="1">The sequence shown here is derived from an EMBL/GenBank/DDBJ whole genome shotgun (WGS) entry which is preliminary data.</text>
</comment>
<name>A0A1J5P678_9ZZZZ</name>